<name>A0A5C8PEL9_9HYPH</name>
<gene>
    <name evidence="2" type="ORF">FHP25_28355</name>
</gene>
<evidence type="ECO:0000313" key="3">
    <source>
        <dbReference type="Proteomes" id="UP000321638"/>
    </source>
</evidence>
<proteinExistence type="predicted"/>
<feature type="chain" id="PRO_5022909006" evidence="1">
    <location>
        <begin position="25"/>
        <end position="115"/>
    </location>
</feature>
<evidence type="ECO:0000313" key="2">
    <source>
        <dbReference type="EMBL" id="TXL71783.1"/>
    </source>
</evidence>
<organism evidence="2 3">
    <name type="scientific">Vineibacter terrae</name>
    <dbReference type="NCBI Taxonomy" id="2586908"/>
    <lineage>
        <taxon>Bacteria</taxon>
        <taxon>Pseudomonadati</taxon>
        <taxon>Pseudomonadota</taxon>
        <taxon>Alphaproteobacteria</taxon>
        <taxon>Hyphomicrobiales</taxon>
        <taxon>Vineibacter</taxon>
    </lineage>
</organism>
<dbReference type="AlphaFoldDB" id="A0A5C8PEL9"/>
<comment type="caution">
    <text evidence="2">The sequence shown here is derived from an EMBL/GenBank/DDBJ whole genome shotgun (WGS) entry which is preliminary data.</text>
</comment>
<accession>A0A5C8PEL9</accession>
<reference evidence="2 3" key="1">
    <citation type="submission" date="2019-06" db="EMBL/GenBank/DDBJ databases">
        <title>New taxonomy in bacterial strain CC-CFT640, isolated from vineyard.</title>
        <authorList>
            <person name="Lin S.-Y."/>
            <person name="Tsai C.-F."/>
            <person name="Young C.-C."/>
        </authorList>
    </citation>
    <scope>NUCLEOTIDE SEQUENCE [LARGE SCALE GENOMIC DNA]</scope>
    <source>
        <strain evidence="2 3">CC-CFT640</strain>
    </source>
</reference>
<keyword evidence="1" id="KW-0732">Signal</keyword>
<feature type="signal peptide" evidence="1">
    <location>
        <begin position="1"/>
        <end position="24"/>
    </location>
</feature>
<protein>
    <submittedName>
        <fullName evidence="2">Uncharacterized protein</fullName>
    </submittedName>
</protein>
<dbReference type="Proteomes" id="UP000321638">
    <property type="component" value="Unassembled WGS sequence"/>
</dbReference>
<dbReference type="RefSeq" id="WP_147850366.1">
    <property type="nucleotide sequence ID" value="NZ_VDUZ01000039.1"/>
</dbReference>
<keyword evidence="3" id="KW-1185">Reference proteome</keyword>
<evidence type="ECO:0000256" key="1">
    <source>
        <dbReference type="SAM" id="SignalP"/>
    </source>
</evidence>
<dbReference type="EMBL" id="VDUZ01000039">
    <property type="protein sequence ID" value="TXL71783.1"/>
    <property type="molecule type" value="Genomic_DNA"/>
</dbReference>
<sequence>MASIIRRALYLGAVAHLAATAAQAQEKFCQVVIQWSGDRTRPLDDKITGIGTCSPGMALSVSNLARADSTPYIAKYCDLSKAVVMHVQPGSNQTPASSAFACVYAGERTPESLKK</sequence>